<dbReference type="InterPro" id="IPR051925">
    <property type="entry name" value="RNA-binding_domain"/>
</dbReference>
<dbReference type="InterPro" id="IPR017924">
    <property type="entry name" value="RNA-binding_YhbY"/>
</dbReference>
<dbReference type="SUPFAM" id="SSF75471">
    <property type="entry name" value="YhbY-like"/>
    <property type="match status" value="1"/>
</dbReference>
<dbReference type="EMBL" id="JAEVLS010000002">
    <property type="protein sequence ID" value="MBM0105221.1"/>
    <property type="molecule type" value="Genomic_DNA"/>
</dbReference>
<evidence type="ECO:0000313" key="5">
    <source>
        <dbReference type="Proteomes" id="UP000661077"/>
    </source>
</evidence>
<dbReference type="NCBIfam" id="TIGR00253">
    <property type="entry name" value="RNA_bind_YhbY"/>
    <property type="match status" value="1"/>
</dbReference>
<sequence>MPTIQQLSEKQKKYLRGLAHGKEPVILIGSSGLSPAVAKEFDIALGAHELVKVKARVGDRDERDTILAELAKQSGSALVQRIGNVGVFYRPHKDKPKIILPAD</sequence>
<dbReference type="Gene3D" id="3.30.110.60">
    <property type="entry name" value="YhbY-like"/>
    <property type="match status" value="1"/>
</dbReference>
<name>A0ABS1WW69_9GAMM</name>
<evidence type="ECO:0000313" key="4">
    <source>
        <dbReference type="EMBL" id="MBM0105221.1"/>
    </source>
</evidence>
<dbReference type="PANTHER" id="PTHR40065:SF3">
    <property type="entry name" value="RNA-BINDING PROTEIN YHBY"/>
    <property type="match status" value="1"/>
</dbReference>
<evidence type="ECO:0000256" key="1">
    <source>
        <dbReference type="ARBA" id="ARBA00022884"/>
    </source>
</evidence>
<accession>A0ABS1WW69</accession>
<dbReference type="SMART" id="SM01103">
    <property type="entry name" value="CRS1_YhbY"/>
    <property type="match status" value="1"/>
</dbReference>
<proteinExistence type="predicted"/>
<evidence type="ECO:0000259" key="3">
    <source>
        <dbReference type="PROSITE" id="PS51295"/>
    </source>
</evidence>
<dbReference type="PROSITE" id="PS51295">
    <property type="entry name" value="CRM"/>
    <property type="match status" value="1"/>
</dbReference>
<gene>
    <name evidence="4" type="primary">yhbY</name>
    <name evidence="4" type="ORF">JM946_10690</name>
</gene>
<keyword evidence="5" id="KW-1185">Reference proteome</keyword>
<organism evidence="4 5">
    <name type="scientific">Steroidobacter gossypii</name>
    <dbReference type="NCBI Taxonomy" id="2805490"/>
    <lineage>
        <taxon>Bacteria</taxon>
        <taxon>Pseudomonadati</taxon>
        <taxon>Pseudomonadota</taxon>
        <taxon>Gammaproteobacteria</taxon>
        <taxon>Steroidobacterales</taxon>
        <taxon>Steroidobacteraceae</taxon>
        <taxon>Steroidobacter</taxon>
    </lineage>
</organism>
<dbReference type="InterPro" id="IPR035920">
    <property type="entry name" value="YhbY-like_sf"/>
</dbReference>
<dbReference type="Proteomes" id="UP000661077">
    <property type="component" value="Unassembled WGS sequence"/>
</dbReference>
<keyword evidence="1 2" id="KW-0694">RNA-binding</keyword>
<dbReference type="PANTHER" id="PTHR40065">
    <property type="entry name" value="RNA-BINDING PROTEIN YHBY"/>
    <property type="match status" value="1"/>
</dbReference>
<dbReference type="Pfam" id="PF01985">
    <property type="entry name" value="CRS1_YhbY"/>
    <property type="match status" value="1"/>
</dbReference>
<evidence type="ECO:0000256" key="2">
    <source>
        <dbReference type="PROSITE-ProRule" id="PRU00626"/>
    </source>
</evidence>
<dbReference type="RefSeq" id="WP_203167277.1">
    <property type="nucleotide sequence ID" value="NZ_JAEVLS010000002.1"/>
</dbReference>
<reference evidence="4 5" key="1">
    <citation type="journal article" date="2021" name="Int. J. Syst. Evol. Microbiol.">
        <title>Steroidobacter gossypii sp. nov., isolated from soil of cotton cropping field.</title>
        <authorList>
            <person name="Huang R."/>
            <person name="Yang S."/>
            <person name="Zhen C."/>
            <person name="Liu W."/>
        </authorList>
    </citation>
    <scope>NUCLEOTIDE SEQUENCE [LARGE SCALE GENOMIC DNA]</scope>
    <source>
        <strain evidence="4 5">S1-65</strain>
    </source>
</reference>
<comment type="caution">
    <text evidence="4">The sequence shown here is derived from an EMBL/GenBank/DDBJ whole genome shotgun (WGS) entry which is preliminary data.</text>
</comment>
<dbReference type="InterPro" id="IPR001890">
    <property type="entry name" value="RNA-binding_CRM"/>
</dbReference>
<feature type="domain" description="CRM" evidence="3">
    <location>
        <begin position="5"/>
        <end position="101"/>
    </location>
</feature>
<protein>
    <submittedName>
        <fullName evidence="4">Ribosome assembly RNA-binding protein YhbY</fullName>
    </submittedName>
</protein>